<sequence length="232" mass="26587">MGRAIAVIFLLLSGLFFISNSWIFASEKNDTLDPFISQYEYLLQDQKVELATKMLNNRYSELESYFEGESEAQIDTLNRLVQNTIEDPYQHADTFILFVEAGVDPEPEKYLLNKVDELKVLVENAETSPSLVTEKWANLEPAMSHYFKGESVNSITSKMDLYVNNPTAGTQQSLVRDLDHLILEEDESLTYDAFIWTAIIIGSTILLTLVYVGYRKYRAEKEETQVKQKLNS</sequence>
<accession>A0ABW2K1Q4</accession>
<gene>
    <name evidence="2" type="ORF">ACFQMN_07290</name>
</gene>
<organism evidence="2 3">
    <name type="scientific">Halobacillus campisalis</name>
    <dbReference type="NCBI Taxonomy" id="435909"/>
    <lineage>
        <taxon>Bacteria</taxon>
        <taxon>Bacillati</taxon>
        <taxon>Bacillota</taxon>
        <taxon>Bacilli</taxon>
        <taxon>Bacillales</taxon>
        <taxon>Bacillaceae</taxon>
        <taxon>Halobacillus</taxon>
    </lineage>
</organism>
<comment type="caution">
    <text evidence="2">The sequence shown here is derived from an EMBL/GenBank/DDBJ whole genome shotgun (WGS) entry which is preliminary data.</text>
</comment>
<dbReference type="InterPro" id="IPR014231">
    <property type="entry name" value="Spore_YpjB"/>
</dbReference>
<dbReference type="Pfam" id="PF09577">
    <property type="entry name" value="Spore_YpjB"/>
    <property type="match status" value="1"/>
</dbReference>
<keyword evidence="3" id="KW-1185">Reference proteome</keyword>
<keyword evidence="1" id="KW-1133">Transmembrane helix</keyword>
<dbReference type="EMBL" id="JBHTBY010000006">
    <property type="protein sequence ID" value="MFC7320681.1"/>
    <property type="molecule type" value="Genomic_DNA"/>
</dbReference>
<dbReference type="RefSeq" id="WP_289214297.1">
    <property type="nucleotide sequence ID" value="NZ_JAPVRC010000001.1"/>
</dbReference>
<keyword evidence="1" id="KW-0812">Transmembrane</keyword>
<name>A0ABW2K1Q4_9BACI</name>
<dbReference type="Proteomes" id="UP001596494">
    <property type="component" value="Unassembled WGS sequence"/>
</dbReference>
<feature type="transmembrane region" description="Helical" evidence="1">
    <location>
        <begin position="193"/>
        <end position="214"/>
    </location>
</feature>
<evidence type="ECO:0000313" key="3">
    <source>
        <dbReference type="Proteomes" id="UP001596494"/>
    </source>
</evidence>
<reference evidence="3" key="1">
    <citation type="journal article" date="2019" name="Int. J. Syst. Evol. Microbiol.">
        <title>The Global Catalogue of Microorganisms (GCM) 10K type strain sequencing project: providing services to taxonomists for standard genome sequencing and annotation.</title>
        <authorList>
            <consortium name="The Broad Institute Genomics Platform"/>
            <consortium name="The Broad Institute Genome Sequencing Center for Infectious Disease"/>
            <person name="Wu L."/>
            <person name="Ma J."/>
        </authorList>
    </citation>
    <scope>NUCLEOTIDE SEQUENCE [LARGE SCALE GENOMIC DNA]</scope>
    <source>
        <strain evidence="3">CCUG 73951</strain>
    </source>
</reference>
<evidence type="ECO:0000313" key="2">
    <source>
        <dbReference type="EMBL" id="MFC7320681.1"/>
    </source>
</evidence>
<keyword evidence="1" id="KW-0472">Membrane</keyword>
<protein>
    <submittedName>
        <fullName evidence="2">Sporulation protein YpjB</fullName>
    </submittedName>
</protein>
<evidence type="ECO:0000256" key="1">
    <source>
        <dbReference type="SAM" id="Phobius"/>
    </source>
</evidence>
<proteinExistence type="predicted"/>